<gene>
    <name evidence="1" type="ORF">DACRYDRAFT_15917</name>
</gene>
<protein>
    <submittedName>
        <fullName evidence="1">Uncharacterized protein</fullName>
    </submittedName>
</protein>
<evidence type="ECO:0000313" key="2">
    <source>
        <dbReference type="Proteomes" id="UP000030653"/>
    </source>
</evidence>
<dbReference type="GeneID" id="63686208"/>
<keyword evidence="2" id="KW-1185">Reference proteome</keyword>
<accession>M5FVT7</accession>
<organism evidence="1 2">
    <name type="scientific">Dacryopinax primogenitus (strain DJM 731)</name>
    <name type="common">Brown rot fungus</name>
    <dbReference type="NCBI Taxonomy" id="1858805"/>
    <lineage>
        <taxon>Eukaryota</taxon>
        <taxon>Fungi</taxon>
        <taxon>Dikarya</taxon>
        <taxon>Basidiomycota</taxon>
        <taxon>Agaricomycotina</taxon>
        <taxon>Dacrymycetes</taxon>
        <taxon>Dacrymycetales</taxon>
        <taxon>Dacrymycetaceae</taxon>
        <taxon>Dacryopinax</taxon>
    </lineage>
</organism>
<evidence type="ECO:0000313" key="1">
    <source>
        <dbReference type="EMBL" id="EJU01956.1"/>
    </source>
</evidence>
<dbReference type="HOGENOM" id="CLU_834248_0_0_1"/>
<name>M5FVT7_DACPD</name>
<dbReference type="Proteomes" id="UP000030653">
    <property type="component" value="Unassembled WGS sequence"/>
</dbReference>
<sequence length="333" mass="37615">MNPSSLSGQPIASMSCTQRQRLLQALLHAESQEQNTQGTDNFQIVGVSPPKAPPANPMSPTQTQLTEVHLMPEVYQALLNWISALEKVKHHRTRLTLPEDSDSDDKNIPETISSYVSVHTLQREETHLNTQGKLHAVMYASVGYTAGGIMPNSTGPFVKGKASFLVPNFEGGLNHPDNRRIMAQAAQLVLAHEMNLVHESWMGDDCSGDEDGTKGPEWWALLYKSGKISKQECDDPKLDVWEMKQLYWMDLKYWQFYQTILTAYAERPTGQSWVKQLKTKCVDCGCVTKHLPTNIPWNFILNKDFKKTKMLKIVKWTVCAKCPPAVPKHLIRE</sequence>
<dbReference type="RefSeq" id="XP_040628853.1">
    <property type="nucleotide sequence ID" value="XM_040771146.1"/>
</dbReference>
<proteinExistence type="predicted"/>
<reference evidence="1 2" key="1">
    <citation type="journal article" date="2012" name="Science">
        <title>The Paleozoic origin of enzymatic lignin decomposition reconstructed from 31 fungal genomes.</title>
        <authorList>
            <person name="Floudas D."/>
            <person name="Binder M."/>
            <person name="Riley R."/>
            <person name="Barry K."/>
            <person name="Blanchette R.A."/>
            <person name="Henrissat B."/>
            <person name="Martinez A.T."/>
            <person name="Otillar R."/>
            <person name="Spatafora J.W."/>
            <person name="Yadav J.S."/>
            <person name="Aerts A."/>
            <person name="Benoit I."/>
            <person name="Boyd A."/>
            <person name="Carlson A."/>
            <person name="Copeland A."/>
            <person name="Coutinho P.M."/>
            <person name="de Vries R.P."/>
            <person name="Ferreira P."/>
            <person name="Findley K."/>
            <person name="Foster B."/>
            <person name="Gaskell J."/>
            <person name="Glotzer D."/>
            <person name="Gorecki P."/>
            <person name="Heitman J."/>
            <person name="Hesse C."/>
            <person name="Hori C."/>
            <person name="Igarashi K."/>
            <person name="Jurgens J.A."/>
            <person name="Kallen N."/>
            <person name="Kersten P."/>
            <person name="Kohler A."/>
            <person name="Kuees U."/>
            <person name="Kumar T.K.A."/>
            <person name="Kuo A."/>
            <person name="LaButti K."/>
            <person name="Larrondo L.F."/>
            <person name="Lindquist E."/>
            <person name="Ling A."/>
            <person name="Lombard V."/>
            <person name="Lucas S."/>
            <person name="Lundell T."/>
            <person name="Martin R."/>
            <person name="McLaughlin D.J."/>
            <person name="Morgenstern I."/>
            <person name="Morin E."/>
            <person name="Murat C."/>
            <person name="Nagy L.G."/>
            <person name="Nolan M."/>
            <person name="Ohm R.A."/>
            <person name="Patyshakuliyeva A."/>
            <person name="Rokas A."/>
            <person name="Ruiz-Duenas F.J."/>
            <person name="Sabat G."/>
            <person name="Salamov A."/>
            <person name="Samejima M."/>
            <person name="Schmutz J."/>
            <person name="Slot J.C."/>
            <person name="St John F."/>
            <person name="Stenlid J."/>
            <person name="Sun H."/>
            <person name="Sun S."/>
            <person name="Syed K."/>
            <person name="Tsang A."/>
            <person name="Wiebenga A."/>
            <person name="Young D."/>
            <person name="Pisabarro A."/>
            <person name="Eastwood D.C."/>
            <person name="Martin F."/>
            <person name="Cullen D."/>
            <person name="Grigoriev I.V."/>
            <person name="Hibbett D.S."/>
        </authorList>
    </citation>
    <scope>NUCLEOTIDE SEQUENCE [LARGE SCALE GENOMIC DNA]</scope>
    <source>
        <strain evidence="1 2">DJM-731 SS1</strain>
    </source>
</reference>
<dbReference type="AlphaFoldDB" id="M5FVT7"/>
<dbReference type="EMBL" id="JH795863">
    <property type="protein sequence ID" value="EJU01956.1"/>
    <property type="molecule type" value="Genomic_DNA"/>
</dbReference>